<protein>
    <recommendedName>
        <fullName evidence="3">Lipoprotein</fullName>
    </recommendedName>
</protein>
<name>A0ABX1S118_9FLAO</name>
<accession>A0ABX1S118</accession>
<proteinExistence type="predicted"/>
<comment type="caution">
    <text evidence="1">The sequence shown here is derived from an EMBL/GenBank/DDBJ whole genome shotgun (WGS) entry which is preliminary data.</text>
</comment>
<keyword evidence="2" id="KW-1185">Reference proteome</keyword>
<evidence type="ECO:0000313" key="2">
    <source>
        <dbReference type="Proteomes" id="UP000746690"/>
    </source>
</evidence>
<dbReference type="EMBL" id="JABBHF010000006">
    <property type="protein sequence ID" value="NMH88255.1"/>
    <property type="molecule type" value="Genomic_DNA"/>
</dbReference>
<dbReference type="Proteomes" id="UP000746690">
    <property type="component" value="Unassembled WGS sequence"/>
</dbReference>
<reference evidence="1 2" key="1">
    <citation type="submission" date="2020-04" db="EMBL/GenBank/DDBJ databases">
        <title>A Flavivirga sp. nov.</title>
        <authorList>
            <person name="Sun X."/>
        </authorList>
    </citation>
    <scope>NUCLEOTIDE SEQUENCE [LARGE SCALE GENOMIC DNA]</scope>
    <source>
        <strain evidence="1 2">Y03</strain>
    </source>
</reference>
<sequence length="130" mass="14249">MKNTLFLVLICAYLTSCAPLKSFKVSDSQYSELIKTINRGLTLSKSKIDQSGYKLKSGSIKIYIANNITGEAGVAFWIIEGGYKTVNEKASSITYNFTEISDAVTYIKSITKCCFNIESSTGQSNTKSVL</sequence>
<organism evidence="1 2">
    <name type="scientific">Flavivirga algicola</name>
    <dbReference type="NCBI Taxonomy" id="2729136"/>
    <lineage>
        <taxon>Bacteria</taxon>
        <taxon>Pseudomonadati</taxon>
        <taxon>Bacteroidota</taxon>
        <taxon>Flavobacteriia</taxon>
        <taxon>Flavobacteriales</taxon>
        <taxon>Flavobacteriaceae</taxon>
        <taxon>Flavivirga</taxon>
    </lineage>
</organism>
<evidence type="ECO:0008006" key="3">
    <source>
        <dbReference type="Google" id="ProtNLM"/>
    </source>
</evidence>
<evidence type="ECO:0000313" key="1">
    <source>
        <dbReference type="EMBL" id="NMH88255.1"/>
    </source>
</evidence>
<gene>
    <name evidence="1" type="ORF">HHX25_12120</name>
</gene>
<dbReference type="RefSeq" id="WP_169673686.1">
    <property type="nucleotide sequence ID" value="NZ_JABBHF010000006.1"/>
</dbReference>